<feature type="domain" description="D-isomer specific 2-hydroxyacid dehydrogenase catalytic" evidence="10">
    <location>
        <begin position="3"/>
        <end position="319"/>
    </location>
</feature>
<dbReference type="Pfam" id="PF02826">
    <property type="entry name" value="2-Hacid_dh_C"/>
    <property type="match status" value="1"/>
</dbReference>
<feature type="domain" description="D-isomer specific 2-hydroxyacid dehydrogenase NAD-binding" evidence="11">
    <location>
        <begin position="109"/>
        <end position="287"/>
    </location>
</feature>
<dbReference type="Gene3D" id="3.40.50.720">
    <property type="entry name" value="NAD(P)-binding Rossmann-like Domain"/>
    <property type="match status" value="2"/>
</dbReference>
<comment type="catalytic activity">
    <reaction evidence="2">
        <text>(R)-glycerate + NAD(+) = 3-hydroxypyruvate + NADH + H(+)</text>
        <dbReference type="Rhea" id="RHEA:17905"/>
        <dbReference type="ChEBI" id="CHEBI:15378"/>
        <dbReference type="ChEBI" id="CHEBI:16659"/>
        <dbReference type="ChEBI" id="CHEBI:17180"/>
        <dbReference type="ChEBI" id="CHEBI:57540"/>
        <dbReference type="ChEBI" id="CHEBI:57945"/>
        <dbReference type="EC" id="1.1.1.81"/>
    </reaction>
</comment>
<comment type="similarity">
    <text evidence="5">Belongs to the D-isomer specific 2-hydroxyacid dehydrogenase family. GhrB subfamily.</text>
</comment>
<organism evidence="12 13">
    <name type="scientific">Parafilimonas terrae</name>
    <dbReference type="NCBI Taxonomy" id="1465490"/>
    <lineage>
        <taxon>Bacteria</taxon>
        <taxon>Pseudomonadati</taxon>
        <taxon>Bacteroidota</taxon>
        <taxon>Chitinophagia</taxon>
        <taxon>Chitinophagales</taxon>
        <taxon>Chitinophagaceae</taxon>
        <taxon>Parafilimonas</taxon>
    </lineage>
</organism>
<evidence type="ECO:0000313" key="13">
    <source>
        <dbReference type="Proteomes" id="UP000199031"/>
    </source>
</evidence>
<dbReference type="RefSeq" id="WP_090653800.1">
    <property type="nucleotide sequence ID" value="NZ_FOXQ01000001.1"/>
</dbReference>
<evidence type="ECO:0000313" key="12">
    <source>
        <dbReference type="EMBL" id="SFP59354.1"/>
    </source>
</evidence>
<dbReference type="Proteomes" id="UP000199031">
    <property type="component" value="Unassembled WGS sequence"/>
</dbReference>
<dbReference type="GO" id="GO:0051287">
    <property type="term" value="F:NAD binding"/>
    <property type="evidence" value="ECO:0007669"/>
    <property type="project" value="InterPro"/>
</dbReference>
<dbReference type="AlphaFoldDB" id="A0A1I5RLC0"/>
<dbReference type="GO" id="GO:0030267">
    <property type="term" value="F:glyoxylate reductase (NADPH) activity"/>
    <property type="evidence" value="ECO:0007669"/>
    <property type="project" value="UniProtKB-EC"/>
</dbReference>
<dbReference type="InterPro" id="IPR036291">
    <property type="entry name" value="NAD(P)-bd_dom_sf"/>
</dbReference>
<evidence type="ECO:0000256" key="3">
    <source>
        <dbReference type="ARBA" id="ARBA00052239"/>
    </source>
</evidence>
<dbReference type="PANTHER" id="PTHR10996:SF283">
    <property type="entry name" value="GLYOXYLATE_HYDROXYPYRUVATE REDUCTASE B"/>
    <property type="match status" value="1"/>
</dbReference>
<dbReference type="GO" id="GO:0016618">
    <property type="term" value="F:hydroxypyruvate reductase [NAD(P)H] activity"/>
    <property type="evidence" value="ECO:0007669"/>
    <property type="project" value="UniProtKB-EC"/>
</dbReference>
<dbReference type="InterPro" id="IPR006140">
    <property type="entry name" value="D-isomer_DH_NAD-bd"/>
</dbReference>
<evidence type="ECO:0000256" key="9">
    <source>
        <dbReference type="RuleBase" id="RU003719"/>
    </source>
</evidence>
<protein>
    <recommendedName>
        <fullName evidence="8">Glyoxylate/hydroxypyruvate reductase B</fullName>
        <ecNumber evidence="6">1.1.1.79</ecNumber>
        <ecNumber evidence="7">1.1.1.81</ecNumber>
    </recommendedName>
</protein>
<evidence type="ECO:0000259" key="11">
    <source>
        <dbReference type="Pfam" id="PF02826"/>
    </source>
</evidence>
<evidence type="ECO:0000256" key="2">
    <source>
        <dbReference type="ARBA" id="ARBA00051801"/>
    </source>
</evidence>
<dbReference type="EC" id="1.1.1.81" evidence="7"/>
<dbReference type="InterPro" id="IPR050223">
    <property type="entry name" value="D-isomer_2-hydroxyacid_DH"/>
</dbReference>
<dbReference type="SUPFAM" id="SSF52283">
    <property type="entry name" value="Formate/glycerate dehydrogenase catalytic domain-like"/>
    <property type="match status" value="1"/>
</dbReference>
<gene>
    <name evidence="12" type="ORF">SAMN05444277_101310</name>
</gene>
<dbReference type="EMBL" id="FOXQ01000001">
    <property type="protein sequence ID" value="SFP59354.1"/>
    <property type="molecule type" value="Genomic_DNA"/>
</dbReference>
<evidence type="ECO:0000259" key="10">
    <source>
        <dbReference type="Pfam" id="PF00389"/>
    </source>
</evidence>
<dbReference type="OrthoDB" id="1522997at2"/>
<evidence type="ECO:0000256" key="6">
    <source>
        <dbReference type="ARBA" id="ARBA00066661"/>
    </source>
</evidence>
<dbReference type="EC" id="1.1.1.79" evidence="6"/>
<proteinExistence type="inferred from homology"/>
<dbReference type="InterPro" id="IPR006139">
    <property type="entry name" value="D-isomer_2_OHA_DH_cat_dom"/>
</dbReference>
<dbReference type="PROSITE" id="PS00065">
    <property type="entry name" value="D_2_HYDROXYACID_DH_1"/>
    <property type="match status" value="1"/>
</dbReference>
<sequence length="327" mass="36409">MNILITRKYPEAGLQLLKDTGYTITEYTERRNLTQEELIEACQTQDALISVGGNKLDETFFNACGHLKLVALMSVGYNNVDMKAATRAGIPVSNTPDVLSDATSDVAFLLMLAVSRKAIYMHQTIIDGKWDFYDPNENLGIELYNKTLGIFGLGKIGFELAKKCKATYNMQVIYHNRNHNDKAEQELEAKYVSFDELLQQSDVLSVHANLSSATKDIFNKEAFNRMKPTSIFINTARGQEHNEQDLIQALQQKIIWGAGLDVTNPEPMAKDNPLLFMPNVCVLPHIGSATTETRNAMAAMAAQNVIAGLQGKQLPNIVNKDVYETSR</sequence>
<dbReference type="FunFam" id="3.40.50.720:FF:000026">
    <property type="entry name" value="Glyoxylate/hydroxypyruvate reductase B"/>
    <property type="match status" value="1"/>
</dbReference>
<keyword evidence="1 9" id="KW-0560">Oxidoreductase</keyword>
<evidence type="ECO:0000256" key="8">
    <source>
        <dbReference type="ARBA" id="ARBA00073362"/>
    </source>
</evidence>
<evidence type="ECO:0000256" key="7">
    <source>
        <dbReference type="ARBA" id="ARBA00066674"/>
    </source>
</evidence>
<dbReference type="SUPFAM" id="SSF51735">
    <property type="entry name" value="NAD(P)-binding Rossmann-fold domains"/>
    <property type="match status" value="1"/>
</dbReference>
<name>A0A1I5RLC0_9BACT</name>
<dbReference type="PANTHER" id="PTHR10996">
    <property type="entry name" value="2-HYDROXYACID DEHYDROGENASE-RELATED"/>
    <property type="match status" value="1"/>
</dbReference>
<accession>A0A1I5RLC0</accession>
<comment type="catalytic activity">
    <reaction evidence="3">
        <text>(R)-glycerate + NADP(+) = 3-hydroxypyruvate + NADPH + H(+)</text>
        <dbReference type="Rhea" id="RHEA:18657"/>
        <dbReference type="ChEBI" id="CHEBI:15378"/>
        <dbReference type="ChEBI" id="CHEBI:16659"/>
        <dbReference type="ChEBI" id="CHEBI:17180"/>
        <dbReference type="ChEBI" id="CHEBI:57783"/>
        <dbReference type="ChEBI" id="CHEBI:58349"/>
        <dbReference type="EC" id="1.1.1.81"/>
    </reaction>
</comment>
<dbReference type="STRING" id="1465490.SAMN05444277_101310"/>
<evidence type="ECO:0000256" key="1">
    <source>
        <dbReference type="ARBA" id="ARBA00023002"/>
    </source>
</evidence>
<dbReference type="InterPro" id="IPR029752">
    <property type="entry name" value="D-isomer_DH_CS1"/>
</dbReference>
<evidence type="ECO:0000256" key="5">
    <source>
        <dbReference type="ARBA" id="ARBA00061278"/>
    </source>
</evidence>
<dbReference type="GO" id="GO:0005829">
    <property type="term" value="C:cytosol"/>
    <property type="evidence" value="ECO:0007669"/>
    <property type="project" value="TreeGrafter"/>
</dbReference>
<dbReference type="Pfam" id="PF00389">
    <property type="entry name" value="2-Hacid_dh"/>
    <property type="match status" value="1"/>
</dbReference>
<reference evidence="12 13" key="1">
    <citation type="submission" date="2016-10" db="EMBL/GenBank/DDBJ databases">
        <authorList>
            <person name="de Groot N.N."/>
        </authorList>
    </citation>
    <scope>NUCLEOTIDE SEQUENCE [LARGE SCALE GENOMIC DNA]</scope>
    <source>
        <strain evidence="12 13">DSM 28286</strain>
    </source>
</reference>
<keyword evidence="13" id="KW-1185">Reference proteome</keyword>
<comment type="catalytic activity">
    <reaction evidence="4">
        <text>glycolate + NADP(+) = glyoxylate + NADPH + H(+)</text>
        <dbReference type="Rhea" id="RHEA:10992"/>
        <dbReference type="ChEBI" id="CHEBI:15378"/>
        <dbReference type="ChEBI" id="CHEBI:29805"/>
        <dbReference type="ChEBI" id="CHEBI:36655"/>
        <dbReference type="ChEBI" id="CHEBI:57783"/>
        <dbReference type="ChEBI" id="CHEBI:58349"/>
        <dbReference type="EC" id="1.1.1.79"/>
    </reaction>
</comment>
<dbReference type="CDD" id="cd05301">
    <property type="entry name" value="GDH"/>
    <property type="match status" value="1"/>
</dbReference>
<evidence type="ECO:0000256" key="4">
    <source>
        <dbReference type="ARBA" id="ARBA00052769"/>
    </source>
</evidence>